<dbReference type="PANTHER" id="PTHR31508">
    <property type="entry name" value="PROTEIN PITCHFORK"/>
    <property type="match status" value="1"/>
</dbReference>
<dbReference type="RefSeq" id="XP_031571930.1">
    <property type="nucleotide sequence ID" value="XM_031716070.1"/>
</dbReference>
<reference evidence="3" key="1">
    <citation type="submission" date="2025-08" db="UniProtKB">
        <authorList>
            <consortium name="RefSeq"/>
        </authorList>
    </citation>
    <scope>IDENTIFICATION</scope>
    <source>
        <tissue evidence="3">Tentacle</tissue>
    </source>
</reference>
<dbReference type="GO" id="GO:0008092">
    <property type="term" value="F:cytoskeletal protein binding"/>
    <property type="evidence" value="ECO:0007669"/>
    <property type="project" value="TreeGrafter"/>
</dbReference>
<dbReference type="OrthoDB" id="8189408at2759"/>
<dbReference type="InParanoid" id="A0A6P8J2P6"/>
<evidence type="ECO:0000256" key="1">
    <source>
        <dbReference type="SAM" id="MobiDB-lite"/>
    </source>
</evidence>
<dbReference type="InterPro" id="IPR033602">
    <property type="entry name" value="CIMAP3"/>
</dbReference>
<dbReference type="KEGG" id="aten:116306041"/>
<feature type="region of interest" description="Disordered" evidence="1">
    <location>
        <begin position="1"/>
        <end position="22"/>
    </location>
</feature>
<protein>
    <submittedName>
        <fullName evidence="3">Protein pitchfork-like</fullName>
    </submittedName>
</protein>
<evidence type="ECO:0000313" key="2">
    <source>
        <dbReference type="Proteomes" id="UP000515163"/>
    </source>
</evidence>
<dbReference type="GO" id="GO:0031344">
    <property type="term" value="P:regulation of cell projection organization"/>
    <property type="evidence" value="ECO:0007669"/>
    <property type="project" value="TreeGrafter"/>
</dbReference>
<name>A0A6P8J2P6_ACTTE</name>
<accession>A0A6P8J2P6</accession>
<dbReference type="AlphaFoldDB" id="A0A6P8J2P6"/>
<dbReference type="FunCoup" id="A0A6P8J2P6">
    <property type="interactions" value="50"/>
</dbReference>
<dbReference type="Proteomes" id="UP000515163">
    <property type="component" value="Unplaced"/>
</dbReference>
<sequence length="260" mass="29816">MFSLFPSETSQNNVSFGTTMDRPMLPLKIPPTRFGNEMFSGGSPHIGPGSYDNAEVSAFVYEMEQKPVCNRGYSLGARTAERFPKPSHMDVPGPPTHQPIVSKPVEFDPDFKPFLVGSTRFPEISKSNVVQEPGAGTYEHDIPTNRKMKYHGSFGGPQTLITSVKIKCNDFGEKDICNTCKNNPIGDYYEYKKKHFCRKCYNQHLESQKKYPKSYLMKFYKVRDCSLIHDHEGTNARLMLKSEKDIKKQRYREAYMSLYF</sequence>
<keyword evidence="2" id="KW-1185">Reference proteome</keyword>
<gene>
    <name evidence="3" type="primary">LOC116306041</name>
</gene>
<feature type="compositionally biased region" description="Polar residues" evidence="1">
    <location>
        <begin position="1"/>
        <end position="18"/>
    </location>
</feature>
<feature type="unsure residue" description="E or Q" evidence="3">
    <location>
        <position position="139"/>
    </location>
</feature>
<dbReference type="PANTHER" id="PTHR31508:SF2">
    <property type="entry name" value="PROTEIN PITCHFORK"/>
    <property type="match status" value="1"/>
</dbReference>
<proteinExistence type="predicted"/>
<organism evidence="2 3">
    <name type="scientific">Actinia tenebrosa</name>
    <name type="common">Australian red waratah sea anemone</name>
    <dbReference type="NCBI Taxonomy" id="6105"/>
    <lineage>
        <taxon>Eukaryota</taxon>
        <taxon>Metazoa</taxon>
        <taxon>Cnidaria</taxon>
        <taxon>Anthozoa</taxon>
        <taxon>Hexacorallia</taxon>
        <taxon>Actiniaria</taxon>
        <taxon>Actiniidae</taxon>
        <taxon>Actinia</taxon>
    </lineage>
</organism>
<evidence type="ECO:0000313" key="3">
    <source>
        <dbReference type="RefSeq" id="XP_031571930.1"/>
    </source>
</evidence>